<organism evidence="3 4">
    <name type="scientific">bacterium (Candidatus Blackallbacteria) CG17_big_fil_post_rev_8_21_14_2_50_48_46</name>
    <dbReference type="NCBI Taxonomy" id="2014261"/>
    <lineage>
        <taxon>Bacteria</taxon>
        <taxon>Candidatus Blackallbacteria</taxon>
    </lineage>
</organism>
<evidence type="ECO:0000256" key="1">
    <source>
        <dbReference type="SAM" id="Phobius"/>
    </source>
</evidence>
<proteinExistence type="predicted"/>
<accession>A0A2M7G0S2</accession>
<feature type="transmembrane region" description="Helical" evidence="1">
    <location>
        <begin position="237"/>
        <end position="259"/>
    </location>
</feature>
<gene>
    <name evidence="3" type="ORF">COW36_17530</name>
</gene>
<comment type="caution">
    <text evidence="3">The sequence shown here is derived from an EMBL/GenBank/DDBJ whole genome shotgun (WGS) entry which is preliminary data.</text>
</comment>
<evidence type="ECO:0008006" key="5">
    <source>
        <dbReference type="Google" id="ProtNLM"/>
    </source>
</evidence>
<feature type="signal peptide" evidence="2">
    <location>
        <begin position="1"/>
        <end position="27"/>
    </location>
</feature>
<keyword evidence="1" id="KW-1133">Transmembrane helix</keyword>
<feature type="transmembrane region" description="Helical" evidence="1">
    <location>
        <begin position="201"/>
        <end position="225"/>
    </location>
</feature>
<name>A0A2M7G0S2_9BACT</name>
<reference evidence="3 4" key="1">
    <citation type="submission" date="2017-09" db="EMBL/GenBank/DDBJ databases">
        <title>Depth-based differentiation of microbial function through sediment-hosted aquifers and enrichment of novel symbionts in the deep terrestrial subsurface.</title>
        <authorList>
            <person name="Probst A.J."/>
            <person name="Ladd B."/>
            <person name="Jarett J.K."/>
            <person name="Geller-Mcgrath D.E."/>
            <person name="Sieber C.M."/>
            <person name="Emerson J.B."/>
            <person name="Anantharaman K."/>
            <person name="Thomas B.C."/>
            <person name="Malmstrom R."/>
            <person name="Stieglmeier M."/>
            <person name="Klingl A."/>
            <person name="Woyke T."/>
            <person name="Ryan C.M."/>
            <person name="Banfield J.F."/>
        </authorList>
    </citation>
    <scope>NUCLEOTIDE SEQUENCE [LARGE SCALE GENOMIC DNA]</scope>
    <source>
        <strain evidence="3">CG17_big_fil_post_rev_8_21_14_2_50_48_46</strain>
    </source>
</reference>
<evidence type="ECO:0000313" key="4">
    <source>
        <dbReference type="Proteomes" id="UP000231019"/>
    </source>
</evidence>
<keyword evidence="1" id="KW-0812">Transmembrane</keyword>
<dbReference type="AlphaFoldDB" id="A0A2M7G0S2"/>
<dbReference type="Proteomes" id="UP000231019">
    <property type="component" value="Unassembled WGS sequence"/>
</dbReference>
<feature type="transmembrane region" description="Helical" evidence="1">
    <location>
        <begin position="280"/>
        <end position="300"/>
    </location>
</feature>
<sequence length="350" mass="38531">MKLAYLRSVWIWSLMILCLFFSSPSSAQTQAAKTTDGPDYVTGQVEEILSEKTIVDEAFGHQEKKFRFKVRFPSKQGQPAETVIVEQAYTPETPTELMPAKGKKYIFFQDQLVDGSRNYTLVDVQRSDHLALTMVLTALILLGIARWYGLKPLLTTGSMVASFFVCHLLHLPWLLLSLVTLAVTLTAAGLLSFGATRRLSVALSAASLSLGATLVLIWIGSWFSLVDPSALLAGSALLQMSAGLAYVVITTVNSVHLNYRNDPTLNPSELLKKSLVASRGAVEVVSSIYLLIFIAQVLTSTYGQNETPGLMQMEPVLAELVSLFFMLMGFALALPITSWLGVRMLYRRRV</sequence>
<keyword evidence="2" id="KW-0732">Signal</keyword>
<evidence type="ECO:0000313" key="3">
    <source>
        <dbReference type="EMBL" id="PIW15223.1"/>
    </source>
</evidence>
<evidence type="ECO:0000256" key="2">
    <source>
        <dbReference type="SAM" id="SignalP"/>
    </source>
</evidence>
<feature type="transmembrane region" description="Helical" evidence="1">
    <location>
        <begin position="320"/>
        <end position="342"/>
    </location>
</feature>
<protein>
    <recommendedName>
        <fullName evidence="5">YibE/F family protein</fullName>
    </recommendedName>
</protein>
<feature type="chain" id="PRO_5014650018" description="YibE/F family protein" evidence="2">
    <location>
        <begin position="28"/>
        <end position="350"/>
    </location>
</feature>
<dbReference type="EMBL" id="PFFQ01000053">
    <property type="protein sequence ID" value="PIW15223.1"/>
    <property type="molecule type" value="Genomic_DNA"/>
</dbReference>
<feature type="transmembrane region" description="Helical" evidence="1">
    <location>
        <begin position="176"/>
        <end position="194"/>
    </location>
</feature>
<keyword evidence="1" id="KW-0472">Membrane</keyword>
<feature type="transmembrane region" description="Helical" evidence="1">
    <location>
        <begin position="129"/>
        <end position="148"/>
    </location>
</feature>